<dbReference type="GO" id="GO:0005634">
    <property type="term" value="C:nucleus"/>
    <property type="evidence" value="ECO:0007669"/>
    <property type="project" value="TreeGrafter"/>
</dbReference>
<dbReference type="Gene3D" id="3.30.160.60">
    <property type="entry name" value="Classic Zinc Finger"/>
    <property type="match status" value="1"/>
</dbReference>
<gene>
    <name evidence="4" type="ORF">NLU13_3623</name>
</gene>
<feature type="region of interest" description="Disordered" evidence="2">
    <location>
        <begin position="91"/>
        <end position="123"/>
    </location>
</feature>
<feature type="domain" description="C2H2-type" evidence="3">
    <location>
        <begin position="486"/>
        <end position="516"/>
    </location>
</feature>
<evidence type="ECO:0000256" key="2">
    <source>
        <dbReference type="SAM" id="MobiDB-lite"/>
    </source>
</evidence>
<dbReference type="InterPro" id="IPR051061">
    <property type="entry name" value="Zinc_finger_trans_reg"/>
</dbReference>
<sequence>MISIPHSNNHNNVHTRRNNHLQQTSFNSQIYPIDVPRGWGLDLPSDSAIDLLQSQFNDNTNIVAEFLPPDGTMQSEAWGAALPQYQHKMGRVHNHQRESSLSSLGSTGPASPFNPNTSNPQIAVTTDFGSETLDMQSGDPNSTTNNYIVKSLGSFSGYHNVDSGMPEMAYPVTIPGPSHSGIHKHDRGLLPAPELGNSSSRSQPTSVASSVGGDSPATPTIQEPEASEKRRKAAAPYSSVPKLDRTMTDIYSDELYNPNFAITSTTSPSHSQLAMSPANDVFSQRLNAANSQHLSARQSPVMSTGSRERSPFRTSAPLAGSAQDFSTSASATPRGMQFNTAQHVRENNKLQHESQFQQQMAGAGEPDTPKTISPKDAILEFPENDDNRNFPLFATEGHDFVDQFTKAMMPQPVHNLPGPNGPHMNYMGANMAPSGLQVPQQYPFVPQTHTDTPPRLSSGPSSTGSGVSTPVNRARPMGTSADGGTYTCTYHGCTLRFETPALLQKHKREGHRQAQGLGVTRPHDMGMTSSLIGSQAGPHRCNRINPSTGKPCNTVFSRPYDLTRHEDTIHNARKQKVNCDLCTEEKTFSRADALTRHYRVCHPEVEVPGKRRRG</sequence>
<comment type="caution">
    <text evidence="4">The sequence shown here is derived from an EMBL/GenBank/DDBJ whole genome shotgun (WGS) entry which is preliminary data.</text>
</comment>
<feature type="region of interest" description="Disordered" evidence="2">
    <location>
        <begin position="176"/>
        <end position="240"/>
    </location>
</feature>
<dbReference type="InterPro" id="IPR013087">
    <property type="entry name" value="Znf_C2H2_type"/>
</dbReference>
<evidence type="ECO:0000256" key="1">
    <source>
        <dbReference type="PROSITE-ProRule" id="PRU00042"/>
    </source>
</evidence>
<dbReference type="SMART" id="SM00355">
    <property type="entry name" value="ZnF_C2H2"/>
    <property type="match status" value="3"/>
</dbReference>
<dbReference type="PROSITE" id="PS00028">
    <property type="entry name" value="ZINC_FINGER_C2H2_1"/>
    <property type="match status" value="1"/>
</dbReference>
<dbReference type="PANTHER" id="PTHR46179">
    <property type="entry name" value="ZINC FINGER PROTEIN"/>
    <property type="match status" value="1"/>
</dbReference>
<dbReference type="PROSITE" id="PS50157">
    <property type="entry name" value="ZINC_FINGER_C2H2_2"/>
    <property type="match status" value="2"/>
</dbReference>
<keyword evidence="1" id="KW-0479">Metal-binding</keyword>
<dbReference type="GO" id="GO:0008270">
    <property type="term" value="F:zinc ion binding"/>
    <property type="evidence" value="ECO:0007669"/>
    <property type="project" value="UniProtKB-KW"/>
</dbReference>
<feature type="compositionally biased region" description="Polar residues" evidence="2">
    <location>
        <begin position="323"/>
        <end position="333"/>
    </location>
</feature>
<keyword evidence="5" id="KW-1185">Reference proteome</keyword>
<accession>A0AA39LAK9</accession>
<feature type="domain" description="C2H2-type" evidence="3">
    <location>
        <begin position="539"/>
        <end position="575"/>
    </location>
</feature>
<dbReference type="SUPFAM" id="SSF57667">
    <property type="entry name" value="beta-beta-alpha zinc fingers"/>
    <property type="match status" value="1"/>
</dbReference>
<evidence type="ECO:0000313" key="4">
    <source>
        <dbReference type="EMBL" id="KAK0390050.1"/>
    </source>
</evidence>
<feature type="compositionally biased region" description="Polar residues" evidence="2">
    <location>
        <begin position="99"/>
        <end position="123"/>
    </location>
</feature>
<keyword evidence="1" id="KW-0862">Zinc</keyword>
<dbReference type="EMBL" id="JAPDFR010000002">
    <property type="protein sequence ID" value="KAK0390050.1"/>
    <property type="molecule type" value="Genomic_DNA"/>
</dbReference>
<evidence type="ECO:0000259" key="3">
    <source>
        <dbReference type="PROSITE" id="PS50157"/>
    </source>
</evidence>
<keyword evidence="1" id="KW-0863">Zinc-finger</keyword>
<dbReference type="GO" id="GO:0006357">
    <property type="term" value="P:regulation of transcription by RNA polymerase II"/>
    <property type="evidence" value="ECO:0007669"/>
    <property type="project" value="TreeGrafter"/>
</dbReference>
<dbReference type="InterPro" id="IPR036236">
    <property type="entry name" value="Znf_C2H2_sf"/>
</dbReference>
<protein>
    <recommendedName>
        <fullName evidence="3">C2H2-type domain-containing protein</fullName>
    </recommendedName>
</protein>
<proteinExistence type="predicted"/>
<organism evidence="4 5">
    <name type="scientific">Sarocladium strictum</name>
    <name type="common">Black bundle disease fungus</name>
    <name type="synonym">Acremonium strictum</name>
    <dbReference type="NCBI Taxonomy" id="5046"/>
    <lineage>
        <taxon>Eukaryota</taxon>
        <taxon>Fungi</taxon>
        <taxon>Dikarya</taxon>
        <taxon>Ascomycota</taxon>
        <taxon>Pezizomycotina</taxon>
        <taxon>Sordariomycetes</taxon>
        <taxon>Hypocreomycetidae</taxon>
        <taxon>Hypocreales</taxon>
        <taxon>Sarocladiaceae</taxon>
        <taxon>Sarocladium</taxon>
    </lineage>
</organism>
<evidence type="ECO:0000313" key="5">
    <source>
        <dbReference type="Proteomes" id="UP001175261"/>
    </source>
</evidence>
<name>A0AA39LAK9_SARSR</name>
<feature type="compositionally biased region" description="Polar residues" evidence="2">
    <location>
        <begin position="293"/>
        <end position="305"/>
    </location>
</feature>
<reference evidence="4" key="1">
    <citation type="submission" date="2022-10" db="EMBL/GenBank/DDBJ databases">
        <title>Determination and structural analysis of whole genome sequence of Sarocladium strictum F4-1.</title>
        <authorList>
            <person name="Hu L."/>
            <person name="Jiang Y."/>
        </authorList>
    </citation>
    <scope>NUCLEOTIDE SEQUENCE</scope>
    <source>
        <strain evidence="4">F4-1</strain>
    </source>
</reference>
<feature type="compositionally biased region" description="Polar residues" evidence="2">
    <location>
        <begin position="196"/>
        <end position="209"/>
    </location>
</feature>
<feature type="region of interest" description="Disordered" evidence="2">
    <location>
        <begin position="446"/>
        <end position="478"/>
    </location>
</feature>
<dbReference type="AlphaFoldDB" id="A0AA39LAK9"/>
<dbReference type="Proteomes" id="UP001175261">
    <property type="component" value="Unassembled WGS sequence"/>
</dbReference>
<feature type="compositionally biased region" description="Low complexity" evidence="2">
    <location>
        <begin position="457"/>
        <end position="471"/>
    </location>
</feature>
<feature type="region of interest" description="Disordered" evidence="2">
    <location>
        <begin position="293"/>
        <end position="333"/>
    </location>
</feature>
<dbReference type="PANTHER" id="PTHR46179:SF19">
    <property type="entry name" value="C2H2 FINGER DOMAIN TRANSCRIPTION FACTOR (EUROFUNG)-RELATED"/>
    <property type="match status" value="1"/>
</dbReference>